<dbReference type="AlphaFoldDB" id="A0A061EXW0"/>
<dbReference type="PANTHER" id="PTHR46288">
    <property type="entry name" value="PHORBOL-ESTER/DAG-TYPE DOMAIN-CONTAINING PROTEIN"/>
    <property type="match status" value="1"/>
</dbReference>
<dbReference type="PANTHER" id="PTHR46288:SF27">
    <property type="entry name" value="CYSTEINE_HISTIDINE-RICH C1 DOMAIN FAMILY PROTEIN"/>
    <property type="match status" value="1"/>
</dbReference>
<dbReference type="SUPFAM" id="SSF57889">
    <property type="entry name" value="Cysteine-rich domain"/>
    <property type="match status" value="1"/>
</dbReference>
<feature type="domain" description="DC1" evidence="2">
    <location>
        <begin position="17"/>
        <end position="63"/>
    </location>
</feature>
<evidence type="ECO:0000259" key="2">
    <source>
        <dbReference type="Pfam" id="PF03107"/>
    </source>
</evidence>
<keyword evidence="1" id="KW-0677">Repeat</keyword>
<organism evidence="3 4">
    <name type="scientific">Theobroma cacao</name>
    <name type="common">Cacao</name>
    <name type="synonym">Cocoa</name>
    <dbReference type="NCBI Taxonomy" id="3641"/>
    <lineage>
        <taxon>Eukaryota</taxon>
        <taxon>Viridiplantae</taxon>
        <taxon>Streptophyta</taxon>
        <taxon>Embryophyta</taxon>
        <taxon>Tracheophyta</taxon>
        <taxon>Spermatophyta</taxon>
        <taxon>Magnoliopsida</taxon>
        <taxon>eudicotyledons</taxon>
        <taxon>Gunneridae</taxon>
        <taxon>Pentapetalae</taxon>
        <taxon>rosids</taxon>
        <taxon>malvids</taxon>
        <taxon>Malvales</taxon>
        <taxon>Malvaceae</taxon>
        <taxon>Byttnerioideae</taxon>
        <taxon>Theobroma</taxon>
    </lineage>
</organism>
<proteinExistence type="predicted"/>
<dbReference type="Pfam" id="PF03107">
    <property type="entry name" value="C1_2"/>
    <property type="match status" value="1"/>
</dbReference>
<dbReference type="HOGENOM" id="CLU_630756_0_0_1"/>
<evidence type="ECO:0000256" key="1">
    <source>
        <dbReference type="ARBA" id="ARBA00022737"/>
    </source>
</evidence>
<dbReference type="EMBL" id="CM001883">
    <property type="protein sequence ID" value="EOY09513.1"/>
    <property type="molecule type" value="Genomic_DNA"/>
</dbReference>
<protein>
    <recommendedName>
        <fullName evidence="2">DC1 domain-containing protein</fullName>
    </recommendedName>
</protein>
<dbReference type="Proteomes" id="UP000026915">
    <property type="component" value="Chromosome 5"/>
</dbReference>
<dbReference type="InterPro" id="IPR004146">
    <property type="entry name" value="DC1"/>
</dbReference>
<sequence length="435" mass="48568">METQKGRLDMDPVIQHFSHLHPLKLQSFQPQTTNTLICASCKLEASGWFYFCSTCNYCLHKTCSRMPQNKKKEHQVDPKRTLVLLSIPVMPLVPSSAMPVGNLAKVFATTVKIVSLIYTLFASISPHQSILVPTITPWNFVSAPPIAATEIQQRKQRILCPTDSANTQFQPVREIQTQQTHEEQLQCQANGACSQLQSVTGFQQTQQDLLLCHNIIASTHSQPVTGIQHTQEKTLHHSSSSNIQIQPVRAIQVQQTHQKQLLYHADRANIYTQPVTCIQLKQQQPQLLKSQSYPPQSSKFMTDLPYSGSAFHHVSQTVITIPQQQICVPYVHNSNPIPEAGSSNWKQPYKVNDYTASMPTLAVHQHVPQPIHQMNGSTTSVPTFAAVPQYGQPPNTTKAGNNLMGHVVEELVDGFIPQARGAIFQSRFSSHNLIL</sequence>
<name>A0A061EXW0_THECC</name>
<dbReference type="InParanoid" id="A0A061EXW0"/>
<dbReference type="Gramene" id="EOY09513">
    <property type="protein sequence ID" value="EOY09513"/>
    <property type="gene ID" value="TCM_024929"/>
</dbReference>
<keyword evidence="4" id="KW-1185">Reference proteome</keyword>
<reference evidence="3 4" key="1">
    <citation type="journal article" date="2013" name="Genome Biol.">
        <title>The genome sequence of the most widely cultivated cacao type and its use to identify candidate genes regulating pod color.</title>
        <authorList>
            <person name="Motamayor J.C."/>
            <person name="Mockaitis K."/>
            <person name="Schmutz J."/>
            <person name="Haiminen N."/>
            <person name="Iii D.L."/>
            <person name="Cornejo O."/>
            <person name="Findley S.D."/>
            <person name="Zheng P."/>
            <person name="Utro F."/>
            <person name="Royaert S."/>
            <person name="Saski C."/>
            <person name="Jenkins J."/>
            <person name="Podicheti R."/>
            <person name="Zhao M."/>
            <person name="Scheffler B.E."/>
            <person name="Stack J.C."/>
            <person name="Feltus F.A."/>
            <person name="Mustiga G.M."/>
            <person name="Amores F."/>
            <person name="Phillips W."/>
            <person name="Marelli J.P."/>
            <person name="May G.D."/>
            <person name="Shapiro H."/>
            <person name="Ma J."/>
            <person name="Bustamante C.D."/>
            <person name="Schnell R.J."/>
            <person name="Main D."/>
            <person name="Gilbert D."/>
            <person name="Parida L."/>
            <person name="Kuhn D.N."/>
        </authorList>
    </citation>
    <scope>NUCLEOTIDE SEQUENCE [LARGE SCALE GENOMIC DNA]</scope>
    <source>
        <strain evidence="4">cv. Matina 1-6</strain>
    </source>
</reference>
<accession>A0A061EXW0</accession>
<dbReference type="InterPro" id="IPR046349">
    <property type="entry name" value="C1-like_sf"/>
</dbReference>
<evidence type="ECO:0000313" key="3">
    <source>
        <dbReference type="EMBL" id="EOY09513.1"/>
    </source>
</evidence>
<evidence type="ECO:0000313" key="4">
    <source>
        <dbReference type="Proteomes" id="UP000026915"/>
    </source>
</evidence>
<gene>
    <name evidence="3" type="ORF">TCM_024929</name>
</gene>